<reference evidence="3" key="1">
    <citation type="journal article" date="2014" name="Front. Microbiol.">
        <title>High frequency of phylogenetically diverse reductive dehalogenase-homologous genes in deep subseafloor sedimentary metagenomes.</title>
        <authorList>
            <person name="Kawai M."/>
            <person name="Futagami T."/>
            <person name="Toyoda A."/>
            <person name="Takaki Y."/>
            <person name="Nishi S."/>
            <person name="Hori S."/>
            <person name="Arai W."/>
            <person name="Tsubouchi T."/>
            <person name="Morono Y."/>
            <person name="Uchiyama I."/>
            <person name="Ito T."/>
            <person name="Fujiyama A."/>
            <person name="Inagaki F."/>
            <person name="Takami H."/>
        </authorList>
    </citation>
    <scope>NUCLEOTIDE SEQUENCE</scope>
    <source>
        <strain evidence="3">Expedition CK06-06</strain>
    </source>
</reference>
<feature type="non-terminal residue" evidence="3">
    <location>
        <position position="168"/>
    </location>
</feature>
<evidence type="ECO:0000256" key="1">
    <source>
        <dbReference type="SAM" id="Phobius"/>
    </source>
</evidence>
<gene>
    <name evidence="3" type="ORF">S01H4_30477</name>
</gene>
<accession>X1CVD8</accession>
<dbReference type="EMBL" id="BART01015736">
    <property type="protein sequence ID" value="GAG88151.1"/>
    <property type="molecule type" value="Genomic_DNA"/>
</dbReference>
<name>X1CVD8_9ZZZZ</name>
<dbReference type="InterPro" id="IPR041657">
    <property type="entry name" value="HTH_17"/>
</dbReference>
<protein>
    <recommendedName>
        <fullName evidence="2">Helix-turn-helix domain-containing protein</fullName>
    </recommendedName>
</protein>
<evidence type="ECO:0000313" key="3">
    <source>
        <dbReference type="EMBL" id="GAG88151.1"/>
    </source>
</evidence>
<keyword evidence="1" id="KW-1133">Transmembrane helix</keyword>
<keyword evidence="1" id="KW-0812">Transmembrane</keyword>
<feature type="domain" description="Helix-turn-helix" evidence="2">
    <location>
        <begin position="107"/>
        <end position="155"/>
    </location>
</feature>
<dbReference type="AlphaFoldDB" id="X1CVD8"/>
<keyword evidence="1" id="KW-0472">Membrane</keyword>
<proteinExistence type="predicted"/>
<comment type="caution">
    <text evidence="3">The sequence shown here is derived from an EMBL/GenBank/DDBJ whole genome shotgun (WGS) entry which is preliminary data.</text>
</comment>
<organism evidence="3">
    <name type="scientific">marine sediment metagenome</name>
    <dbReference type="NCBI Taxonomy" id="412755"/>
    <lineage>
        <taxon>unclassified sequences</taxon>
        <taxon>metagenomes</taxon>
        <taxon>ecological metagenomes</taxon>
    </lineage>
</organism>
<sequence>MQGWLDLGNLLLACLIAGSLFAFIVLATWGAKSSRSKIRMKQIRTLLERIEEKIIDWKIEYLEYLKGVELDEIERIFENLGKVKERLDRLVVSEKYLSSKKKHPDKLLSAPEAAEYLHISLPELLQKAREGKIFCSKQRGGWKFKRSVLDKWKKKTEKIKKEETKVLT</sequence>
<feature type="transmembrane region" description="Helical" evidence="1">
    <location>
        <begin position="6"/>
        <end position="31"/>
    </location>
</feature>
<evidence type="ECO:0000259" key="2">
    <source>
        <dbReference type="Pfam" id="PF12728"/>
    </source>
</evidence>
<dbReference type="Pfam" id="PF12728">
    <property type="entry name" value="HTH_17"/>
    <property type="match status" value="1"/>
</dbReference>